<dbReference type="SUPFAM" id="SSF53098">
    <property type="entry name" value="Ribonuclease H-like"/>
    <property type="match status" value="1"/>
</dbReference>
<organism evidence="2 3">
    <name type="scientific">Meloidogyne incognita</name>
    <name type="common">Southern root-knot nematode worm</name>
    <name type="synonym">Oxyuris incognita</name>
    <dbReference type="NCBI Taxonomy" id="6306"/>
    <lineage>
        <taxon>Eukaryota</taxon>
        <taxon>Metazoa</taxon>
        <taxon>Ecdysozoa</taxon>
        <taxon>Nematoda</taxon>
        <taxon>Chromadorea</taxon>
        <taxon>Rhabditida</taxon>
        <taxon>Tylenchina</taxon>
        <taxon>Tylenchomorpha</taxon>
        <taxon>Tylenchoidea</taxon>
        <taxon>Meloidogynidae</taxon>
        <taxon>Meloidogyninae</taxon>
        <taxon>Meloidogyne</taxon>
        <taxon>Meloidogyne incognita group</taxon>
    </lineage>
</organism>
<keyword evidence="2" id="KW-1185">Reference proteome</keyword>
<proteinExistence type="predicted"/>
<reference evidence="3" key="1">
    <citation type="submission" date="2022-11" db="UniProtKB">
        <authorList>
            <consortium name="WormBaseParasite"/>
        </authorList>
    </citation>
    <scope>IDENTIFICATION</scope>
</reference>
<dbReference type="AlphaFoldDB" id="A0A914LRB9"/>
<sequence length="488" mass="55994">MSAIWNYFKLSGRVAFCKEEGCEYKKDYPPKSSTNTLIWHIQHKHGEKYKEYAKKRKQNEENCQRSIKRAFLTMEQSSSSTVATIDENLLSDDDINNRKMTDIITSLRAKSPWESDGEKTQQINKSIIEFICADIQPLSVVDNIGFKRLMTIALPKYNLPSRFFFTNNMLPKIYEKVEARVKKELNIANFVSITCDTWSSRDGAHSLLSVTLPKFSSDDWAVLLTLKQILLPIYKATNELQKRSTSISSIIPLFKLVCFSLEKTGELMNVKKSILEGLKKRMGEKFDASGSLKRLAWEDNRELVLSTIIDPRFKLSPYLPNERHLEYTNWLIEEAEKVSGIRDQQLDEENVEQELDAPQGMESLAAEFEENMASSVESLLVAPLPSPSELNVRQRAEVEVNDYLHTKKLPLGADPFSYWFSQNAIKWPMLSKLSTKLLSAPASSSESERVFSTTGLIVSNLRKSLKVENVEKLLFLHHNMKIFNFDYE</sequence>
<dbReference type="InterPro" id="IPR008906">
    <property type="entry name" value="HATC_C_dom"/>
</dbReference>
<feature type="domain" description="HAT C-terminal dimerisation" evidence="1">
    <location>
        <begin position="399"/>
        <end position="480"/>
    </location>
</feature>
<dbReference type="PANTHER" id="PTHR46481">
    <property type="entry name" value="ZINC FINGER BED DOMAIN-CONTAINING PROTEIN 4"/>
    <property type="match status" value="1"/>
</dbReference>
<dbReference type="PANTHER" id="PTHR46481:SF9">
    <property type="entry name" value="ZINC FINGER BED DOMAIN-CONTAINING PROTEIN 1-LIKE"/>
    <property type="match status" value="1"/>
</dbReference>
<evidence type="ECO:0000259" key="1">
    <source>
        <dbReference type="Pfam" id="PF05699"/>
    </source>
</evidence>
<accession>A0A914LRB9</accession>
<dbReference type="WBParaSite" id="Minc3s00716g16474">
    <property type="protein sequence ID" value="Minc3s00716g16474"/>
    <property type="gene ID" value="Minc3s00716g16474"/>
</dbReference>
<dbReference type="GO" id="GO:0046983">
    <property type="term" value="F:protein dimerization activity"/>
    <property type="evidence" value="ECO:0007669"/>
    <property type="project" value="InterPro"/>
</dbReference>
<dbReference type="SUPFAM" id="SSF140996">
    <property type="entry name" value="Hermes dimerisation domain"/>
    <property type="match status" value="1"/>
</dbReference>
<dbReference type="Pfam" id="PF05699">
    <property type="entry name" value="Dimer_Tnp_hAT"/>
    <property type="match status" value="1"/>
</dbReference>
<name>A0A914LRB9_MELIC</name>
<dbReference type="Proteomes" id="UP000887563">
    <property type="component" value="Unplaced"/>
</dbReference>
<dbReference type="InterPro" id="IPR052035">
    <property type="entry name" value="ZnF_BED_domain_contain"/>
</dbReference>
<evidence type="ECO:0000313" key="3">
    <source>
        <dbReference type="WBParaSite" id="Minc3s00716g16474"/>
    </source>
</evidence>
<dbReference type="InterPro" id="IPR012337">
    <property type="entry name" value="RNaseH-like_sf"/>
</dbReference>
<protein>
    <submittedName>
        <fullName evidence="3">HAT C-terminal dimerisation domain-containing protein</fullName>
    </submittedName>
</protein>
<evidence type="ECO:0000313" key="2">
    <source>
        <dbReference type="Proteomes" id="UP000887563"/>
    </source>
</evidence>